<evidence type="ECO:0008006" key="3">
    <source>
        <dbReference type="Google" id="ProtNLM"/>
    </source>
</evidence>
<evidence type="ECO:0000313" key="1">
    <source>
        <dbReference type="EMBL" id="KAL1206717.1"/>
    </source>
</evidence>
<sequence length="94" mass="10583">MNENGVERFEDGSKGDIAVKYFQKLFTATNTRHYDELLTGLLPRVSSDMNRRLTAIVTREEIRRPAFDIDGSSAPGADGMTGTFYQKYWSVVGD</sequence>
<dbReference type="AlphaFoldDB" id="A0ABD1AIW1"/>
<reference evidence="1 2" key="1">
    <citation type="submission" date="2024-04" db="EMBL/GenBank/DDBJ databases">
        <title>Genome assembly C_amara_ONT_v2.</title>
        <authorList>
            <person name="Yant L."/>
            <person name="Moore C."/>
            <person name="Slenker M."/>
        </authorList>
    </citation>
    <scope>NUCLEOTIDE SEQUENCE [LARGE SCALE GENOMIC DNA]</scope>
    <source>
        <tissue evidence="1">Leaf</tissue>
    </source>
</reference>
<accession>A0ABD1AIW1</accession>
<organism evidence="1 2">
    <name type="scientific">Cardamine amara subsp. amara</name>
    <dbReference type="NCBI Taxonomy" id="228776"/>
    <lineage>
        <taxon>Eukaryota</taxon>
        <taxon>Viridiplantae</taxon>
        <taxon>Streptophyta</taxon>
        <taxon>Embryophyta</taxon>
        <taxon>Tracheophyta</taxon>
        <taxon>Spermatophyta</taxon>
        <taxon>Magnoliopsida</taxon>
        <taxon>eudicotyledons</taxon>
        <taxon>Gunneridae</taxon>
        <taxon>Pentapetalae</taxon>
        <taxon>rosids</taxon>
        <taxon>malvids</taxon>
        <taxon>Brassicales</taxon>
        <taxon>Brassicaceae</taxon>
        <taxon>Cardamineae</taxon>
        <taxon>Cardamine</taxon>
    </lineage>
</organism>
<proteinExistence type="predicted"/>
<name>A0ABD1AIW1_CARAN</name>
<keyword evidence="2" id="KW-1185">Reference proteome</keyword>
<evidence type="ECO:0000313" key="2">
    <source>
        <dbReference type="Proteomes" id="UP001558713"/>
    </source>
</evidence>
<protein>
    <recommendedName>
        <fullName evidence="3">Reverse transcriptase</fullName>
    </recommendedName>
</protein>
<dbReference type="Proteomes" id="UP001558713">
    <property type="component" value="Unassembled WGS sequence"/>
</dbReference>
<gene>
    <name evidence="1" type="ORF">V5N11_027276</name>
</gene>
<dbReference type="EMBL" id="JBANAX010000497">
    <property type="protein sequence ID" value="KAL1206717.1"/>
    <property type="molecule type" value="Genomic_DNA"/>
</dbReference>
<comment type="caution">
    <text evidence="1">The sequence shown here is derived from an EMBL/GenBank/DDBJ whole genome shotgun (WGS) entry which is preliminary data.</text>
</comment>